<evidence type="ECO:0000256" key="1">
    <source>
        <dbReference type="SAM" id="Phobius"/>
    </source>
</evidence>
<evidence type="ECO:0000313" key="2">
    <source>
        <dbReference type="EMBL" id="OTF91182.1"/>
    </source>
</evidence>
<name>A0A251RY59_HELAN</name>
<accession>A0A251RY59</accession>
<keyword evidence="1" id="KW-1133">Transmembrane helix</keyword>
<dbReference type="EMBL" id="CM007905">
    <property type="protein sequence ID" value="OTF91182.1"/>
    <property type="molecule type" value="Genomic_DNA"/>
</dbReference>
<feature type="transmembrane region" description="Helical" evidence="1">
    <location>
        <begin position="12"/>
        <end position="32"/>
    </location>
</feature>
<keyword evidence="1" id="KW-0812">Transmembrane</keyword>
<dbReference type="Proteomes" id="UP000215914">
    <property type="component" value="Chromosome 16"/>
</dbReference>
<organism evidence="2 3">
    <name type="scientific">Helianthus annuus</name>
    <name type="common">Common sunflower</name>
    <dbReference type="NCBI Taxonomy" id="4232"/>
    <lineage>
        <taxon>Eukaryota</taxon>
        <taxon>Viridiplantae</taxon>
        <taxon>Streptophyta</taxon>
        <taxon>Embryophyta</taxon>
        <taxon>Tracheophyta</taxon>
        <taxon>Spermatophyta</taxon>
        <taxon>Magnoliopsida</taxon>
        <taxon>eudicotyledons</taxon>
        <taxon>Gunneridae</taxon>
        <taxon>Pentapetalae</taxon>
        <taxon>asterids</taxon>
        <taxon>campanulids</taxon>
        <taxon>Asterales</taxon>
        <taxon>Asteraceae</taxon>
        <taxon>Asteroideae</taxon>
        <taxon>Heliantheae alliance</taxon>
        <taxon>Heliantheae</taxon>
        <taxon>Helianthus</taxon>
    </lineage>
</organism>
<protein>
    <submittedName>
        <fullName evidence="2">Uncharacterized protein</fullName>
    </submittedName>
</protein>
<feature type="transmembrane region" description="Helical" evidence="1">
    <location>
        <begin position="44"/>
        <end position="64"/>
    </location>
</feature>
<sequence length="65" mass="7741">MKFIVDVIKESRLRVCGSAMMSMQIYIYMYVWTYETLSINDEHTSGLVISDSVRILIVFVYVYYR</sequence>
<evidence type="ECO:0000313" key="3">
    <source>
        <dbReference type="Proteomes" id="UP000215914"/>
    </source>
</evidence>
<reference evidence="3" key="1">
    <citation type="journal article" date="2017" name="Nature">
        <title>The sunflower genome provides insights into oil metabolism, flowering and Asterid evolution.</title>
        <authorList>
            <person name="Badouin H."/>
            <person name="Gouzy J."/>
            <person name="Grassa C.J."/>
            <person name="Murat F."/>
            <person name="Staton S.E."/>
            <person name="Cottret L."/>
            <person name="Lelandais-Briere C."/>
            <person name="Owens G.L."/>
            <person name="Carrere S."/>
            <person name="Mayjonade B."/>
            <person name="Legrand L."/>
            <person name="Gill N."/>
            <person name="Kane N.C."/>
            <person name="Bowers J.E."/>
            <person name="Hubner S."/>
            <person name="Bellec A."/>
            <person name="Berard A."/>
            <person name="Berges H."/>
            <person name="Blanchet N."/>
            <person name="Boniface M.C."/>
            <person name="Brunel D."/>
            <person name="Catrice O."/>
            <person name="Chaidir N."/>
            <person name="Claudel C."/>
            <person name="Donnadieu C."/>
            <person name="Faraut T."/>
            <person name="Fievet G."/>
            <person name="Helmstetter N."/>
            <person name="King M."/>
            <person name="Knapp S.J."/>
            <person name="Lai Z."/>
            <person name="Le Paslier M.C."/>
            <person name="Lippi Y."/>
            <person name="Lorenzon L."/>
            <person name="Mandel J.R."/>
            <person name="Marage G."/>
            <person name="Marchand G."/>
            <person name="Marquand E."/>
            <person name="Bret-Mestries E."/>
            <person name="Morien E."/>
            <person name="Nambeesan S."/>
            <person name="Nguyen T."/>
            <person name="Pegot-Espagnet P."/>
            <person name="Pouilly N."/>
            <person name="Raftis F."/>
            <person name="Sallet E."/>
            <person name="Schiex T."/>
            <person name="Thomas J."/>
            <person name="Vandecasteele C."/>
            <person name="Vares D."/>
            <person name="Vear F."/>
            <person name="Vautrin S."/>
            <person name="Crespi M."/>
            <person name="Mangin B."/>
            <person name="Burke J.M."/>
            <person name="Salse J."/>
            <person name="Munos S."/>
            <person name="Vincourt P."/>
            <person name="Rieseberg L.H."/>
            <person name="Langlade N.B."/>
        </authorList>
    </citation>
    <scope>NUCLEOTIDE SEQUENCE [LARGE SCALE GENOMIC DNA]</scope>
    <source>
        <strain evidence="3">cv. SF193</strain>
    </source>
</reference>
<dbReference type="AlphaFoldDB" id="A0A251RY59"/>
<keyword evidence="3" id="KW-1185">Reference proteome</keyword>
<keyword evidence="1" id="KW-0472">Membrane</keyword>
<gene>
    <name evidence="2" type="ORF">HannXRQ_Chr16g0507921</name>
</gene>
<proteinExistence type="predicted"/>
<dbReference type="InParanoid" id="A0A251RY59"/>